<dbReference type="PANTHER" id="PTHR11358">
    <property type="entry name" value="ARGINASE/AGMATINASE"/>
    <property type="match status" value="1"/>
</dbReference>
<dbReference type="Proteomes" id="UP001516588">
    <property type="component" value="Unassembled WGS sequence"/>
</dbReference>
<dbReference type="PRINTS" id="PR00116">
    <property type="entry name" value="ARGINASE"/>
</dbReference>
<dbReference type="PROSITE" id="PS51409">
    <property type="entry name" value="ARGINASE_2"/>
    <property type="match status" value="1"/>
</dbReference>
<reference evidence="4 5" key="1">
    <citation type="submission" date="2020-10" db="EMBL/GenBank/DDBJ databases">
        <title>ChiBAC.</title>
        <authorList>
            <person name="Zenner C."/>
            <person name="Hitch T.C.A."/>
            <person name="Clavel T."/>
        </authorList>
    </citation>
    <scope>NUCLEOTIDE SEQUENCE [LARGE SCALE GENOMIC DNA]</scope>
    <source>
        <strain evidence="4 5">DSM 108706</strain>
    </source>
</reference>
<dbReference type="NCBIfam" id="TIGR01230">
    <property type="entry name" value="agmatinase"/>
    <property type="match status" value="1"/>
</dbReference>
<dbReference type="EMBL" id="JADCKA010000001">
    <property type="protein sequence ID" value="MBE5034784.1"/>
    <property type="molecule type" value="Genomic_DNA"/>
</dbReference>
<dbReference type="RefSeq" id="WP_226384451.1">
    <property type="nucleotide sequence ID" value="NZ_JADCKA010000001.1"/>
</dbReference>
<sequence>MLKPGKLSSDSSIWCGLNRPDLSCETADLTVFGIPYDSDISGRSGTAKAPEVLREVSAQSSPFNEEFLSFEDLTIFDAGDFVPSGGIDEYFASIESFTKELVSGGHFFIMTGGDHSASIPVLKGIDDALDEDFGIIYIDAHFDLHDEVRGDKFAATSVARRALELKNISGPENIVFIGTRTVDREEHAFMTSRELNCFNSVLCHRIESDRIGTMAAKKLKDYNKVYLTLDVDCLDPAYAAGVSHPQFAGLYGRQLLNILHELFRNLNIIGMDIVEMAPDLDPSLASTYAARKIFQESCAHYARKLGKLK</sequence>
<dbReference type="Gene3D" id="3.40.800.10">
    <property type="entry name" value="Ureohydrolase domain"/>
    <property type="match status" value="1"/>
</dbReference>
<evidence type="ECO:0000256" key="3">
    <source>
        <dbReference type="ARBA" id="ARBA00022801"/>
    </source>
</evidence>
<comment type="similarity">
    <text evidence="1">Belongs to the arginase family. Agmatinase subfamily.</text>
</comment>
<organism evidence="4 5">
    <name type="scientific">Gallibacter intestinalis</name>
    <dbReference type="NCBI Taxonomy" id="2779356"/>
    <lineage>
        <taxon>Bacteria</taxon>
        <taxon>Bacillati</taxon>
        <taxon>Bacillota</taxon>
        <taxon>Clostridia</taxon>
        <taxon>Eubacteriales</taxon>
        <taxon>Eubacteriaceae</taxon>
        <taxon>Gallibacter</taxon>
    </lineage>
</organism>
<accession>A0ABR9QV75</accession>
<evidence type="ECO:0000256" key="1">
    <source>
        <dbReference type="ARBA" id="ARBA00009227"/>
    </source>
</evidence>
<gene>
    <name evidence="4" type="primary">speB</name>
    <name evidence="4" type="ORF">INF20_00575</name>
</gene>
<keyword evidence="3 4" id="KW-0378">Hydrolase</keyword>
<evidence type="ECO:0000313" key="4">
    <source>
        <dbReference type="EMBL" id="MBE5034784.1"/>
    </source>
</evidence>
<dbReference type="Pfam" id="PF00491">
    <property type="entry name" value="Arginase"/>
    <property type="match status" value="1"/>
</dbReference>
<keyword evidence="5" id="KW-1185">Reference proteome</keyword>
<dbReference type="SUPFAM" id="SSF52768">
    <property type="entry name" value="Arginase/deacetylase"/>
    <property type="match status" value="1"/>
</dbReference>
<name>A0ABR9QV75_9FIRM</name>
<evidence type="ECO:0000256" key="2">
    <source>
        <dbReference type="ARBA" id="ARBA00022723"/>
    </source>
</evidence>
<dbReference type="PIRSF" id="PIRSF036979">
    <property type="entry name" value="Arginase"/>
    <property type="match status" value="1"/>
</dbReference>
<proteinExistence type="inferred from homology"/>
<evidence type="ECO:0000313" key="5">
    <source>
        <dbReference type="Proteomes" id="UP001516588"/>
    </source>
</evidence>
<dbReference type="InterPro" id="IPR005925">
    <property type="entry name" value="Agmatinase-rel"/>
</dbReference>
<dbReference type="GO" id="GO:0008783">
    <property type="term" value="F:agmatinase activity"/>
    <property type="evidence" value="ECO:0007669"/>
    <property type="project" value="UniProtKB-EC"/>
</dbReference>
<dbReference type="InterPro" id="IPR006035">
    <property type="entry name" value="Ureohydrolase"/>
</dbReference>
<comment type="caution">
    <text evidence="4">The sequence shown here is derived from an EMBL/GenBank/DDBJ whole genome shotgun (WGS) entry which is preliminary data.</text>
</comment>
<keyword evidence="2" id="KW-0479">Metal-binding</keyword>
<protein>
    <submittedName>
        <fullName evidence="4">Agmatinase</fullName>
        <ecNumber evidence="4">3.5.3.11</ecNumber>
    </submittedName>
</protein>
<dbReference type="EC" id="3.5.3.11" evidence="4"/>
<dbReference type="InterPro" id="IPR023696">
    <property type="entry name" value="Ureohydrolase_dom_sf"/>
</dbReference>
<dbReference type="PANTHER" id="PTHR11358:SF26">
    <property type="entry name" value="GUANIDINO ACID HYDROLASE, MITOCHONDRIAL"/>
    <property type="match status" value="1"/>
</dbReference>